<feature type="region of interest" description="Disordered" evidence="1">
    <location>
        <begin position="1"/>
        <end position="23"/>
    </location>
</feature>
<dbReference type="AlphaFoldDB" id="A0A6N7L6S5"/>
<proteinExistence type="predicted"/>
<dbReference type="EMBL" id="WBOF01000007">
    <property type="protein sequence ID" value="MQS17913.1"/>
    <property type="molecule type" value="Genomic_DNA"/>
</dbReference>
<reference evidence="2 3" key="1">
    <citation type="submission" date="2019-09" db="EMBL/GenBank/DDBJ databases">
        <title>Genome Sequences of Streptomyces kaniharaensis ATCC 21070.</title>
        <authorList>
            <person name="Zhu W."/>
            <person name="De Crecy-Lagard V."/>
            <person name="Richards N.G."/>
        </authorList>
    </citation>
    <scope>NUCLEOTIDE SEQUENCE [LARGE SCALE GENOMIC DNA]</scope>
    <source>
        <strain evidence="2 3">SF-557</strain>
    </source>
</reference>
<gene>
    <name evidence="2" type="ORF">F7Q99_38430</name>
</gene>
<evidence type="ECO:0000256" key="1">
    <source>
        <dbReference type="SAM" id="MobiDB-lite"/>
    </source>
</evidence>
<evidence type="ECO:0008006" key="4">
    <source>
        <dbReference type="Google" id="ProtNLM"/>
    </source>
</evidence>
<keyword evidence="3" id="KW-1185">Reference proteome</keyword>
<name>A0A6N7L6S5_9ACTN</name>
<protein>
    <recommendedName>
        <fullName evidence="4">Tetratricopeptide repeat protein</fullName>
    </recommendedName>
</protein>
<accession>A0A6N7L6S5</accession>
<evidence type="ECO:0000313" key="3">
    <source>
        <dbReference type="Proteomes" id="UP000450000"/>
    </source>
</evidence>
<dbReference type="OrthoDB" id="4321441at2"/>
<sequence length="239" mass="26596">MKPEKNLDNLLDTPSGGEPDDFDVPAALRRISADVARIRRGQQPPPGWWAEQDRARTCLETVVSAEINTSRLARIIDLADLLDGHRDPSDQRVEDLVQEIEGFRLFGCLLHYTGHPVSAEFWWKIGAGAGDHTSAWCLYLHHLGRGEIREARLWFEQAVSVDGDLGPGVPRPTVPEMPDYFRAAPIAMDTRVAEPSAPSDVLADEVDRLVMHTGDDTDGLVPYPDRRLAARVEEFAGLR</sequence>
<dbReference type="RefSeq" id="WP_153471746.1">
    <property type="nucleotide sequence ID" value="NZ_WBOF01000007.1"/>
</dbReference>
<evidence type="ECO:0000313" key="2">
    <source>
        <dbReference type="EMBL" id="MQS17913.1"/>
    </source>
</evidence>
<organism evidence="2 3">
    <name type="scientific">Streptomyces kaniharaensis</name>
    <dbReference type="NCBI Taxonomy" id="212423"/>
    <lineage>
        <taxon>Bacteria</taxon>
        <taxon>Bacillati</taxon>
        <taxon>Actinomycetota</taxon>
        <taxon>Actinomycetes</taxon>
        <taxon>Kitasatosporales</taxon>
        <taxon>Streptomycetaceae</taxon>
        <taxon>Streptomyces</taxon>
    </lineage>
</organism>
<comment type="caution">
    <text evidence="2">The sequence shown here is derived from an EMBL/GenBank/DDBJ whole genome shotgun (WGS) entry which is preliminary data.</text>
</comment>
<dbReference type="Proteomes" id="UP000450000">
    <property type="component" value="Unassembled WGS sequence"/>
</dbReference>